<evidence type="ECO:0000313" key="1">
    <source>
        <dbReference type="EMBL" id="EOQ94784.1"/>
    </source>
</evidence>
<dbReference type="RefSeq" id="WP_015683094.1">
    <property type="nucleotide sequence ID" value="NZ_AOGZ02000020.1"/>
</dbReference>
<keyword evidence="2" id="KW-1185">Reference proteome</keyword>
<organism evidence="1 2">
    <name type="scientific">Leptospira wolbachii serovar Codice str. CDC</name>
    <dbReference type="NCBI Taxonomy" id="1218599"/>
    <lineage>
        <taxon>Bacteria</taxon>
        <taxon>Pseudomonadati</taxon>
        <taxon>Spirochaetota</taxon>
        <taxon>Spirochaetia</taxon>
        <taxon>Leptospirales</taxon>
        <taxon>Leptospiraceae</taxon>
        <taxon>Leptospira</taxon>
    </lineage>
</organism>
<comment type="caution">
    <text evidence="1">The sequence shown here is derived from an EMBL/GenBank/DDBJ whole genome shotgun (WGS) entry which is preliminary data.</text>
</comment>
<protein>
    <recommendedName>
        <fullName evidence="3">Lipoprotein</fullName>
    </recommendedName>
</protein>
<dbReference type="EMBL" id="AOGZ02000020">
    <property type="protein sequence ID" value="EOQ94784.1"/>
    <property type="molecule type" value="Genomic_DNA"/>
</dbReference>
<evidence type="ECO:0008006" key="3">
    <source>
        <dbReference type="Google" id="ProtNLM"/>
    </source>
</evidence>
<reference evidence="1" key="1">
    <citation type="submission" date="2013-04" db="EMBL/GenBank/DDBJ databases">
        <authorList>
            <person name="Harkins D.M."/>
            <person name="Durkin A.S."/>
            <person name="Brinkac L.M."/>
            <person name="Haft D.H."/>
            <person name="Selengut J.D."/>
            <person name="Sanka R."/>
            <person name="DePew J."/>
            <person name="Purushe J."/>
            <person name="Galloway R.L."/>
            <person name="Vinetz J.M."/>
            <person name="Sutton G.G."/>
            <person name="Nierman W.C."/>
            <person name="Fouts D.E."/>
        </authorList>
    </citation>
    <scope>NUCLEOTIDE SEQUENCE [LARGE SCALE GENOMIC DNA]</scope>
    <source>
        <strain evidence="1">CDC</strain>
    </source>
</reference>
<accession>R8ZYI8</accession>
<evidence type="ECO:0000313" key="2">
    <source>
        <dbReference type="Proteomes" id="UP000013984"/>
    </source>
</evidence>
<dbReference type="STRING" id="1218599.LEP1GSC195_1389"/>
<sequence length="195" mass="22830">MINNNITTCFIFLILLNCLEHKSSLIDQKYKNSEINQIKKKIYIRNIEIISESGDLKTFQEQTIKSNIKNLLENSQEFESVAYYSDFPLANNSSIIDLKFLEYENKLQVDPYYFPLSLATLTLYIWFGGDIGNFDSKIKLELTTFNSQKKILAKKVFSDENIINDDIYDIWKSRREIPQLKSKFILNSIKEVLAQ</sequence>
<dbReference type="AlphaFoldDB" id="R8ZYI8"/>
<name>R8ZYI8_9LEPT</name>
<dbReference type="Proteomes" id="UP000013984">
    <property type="component" value="Unassembled WGS sequence"/>
</dbReference>
<gene>
    <name evidence="1" type="ORF">LEP1GSC195_1389</name>
</gene>
<proteinExistence type="predicted"/>